<evidence type="ECO:0000256" key="1">
    <source>
        <dbReference type="ARBA" id="ARBA00022730"/>
    </source>
</evidence>
<comment type="similarity">
    <text evidence="5">Belongs to the bacterial ribosomal protein bL25 family. CTC subfamily.</text>
</comment>
<gene>
    <name evidence="5" type="primary">rplY</name>
    <name evidence="5" type="synonym">ctc</name>
    <name evidence="9" type="ORF">HGMM_OP2C268</name>
</gene>
<dbReference type="InterPro" id="IPR020930">
    <property type="entry name" value="Ribosomal_uL5_bac-type"/>
</dbReference>
<evidence type="ECO:0000256" key="3">
    <source>
        <dbReference type="ARBA" id="ARBA00022980"/>
    </source>
</evidence>
<evidence type="ECO:0000256" key="5">
    <source>
        <dbReference type="HAMAP-Rule" id="MF_01334"/>
    </source>
</evidence>
<proteinExistence type="inferred from homology"/>
<feature type="region of interest" description="Disordered" evidence="6">
    <location>
        <begin position="1"/>
        <end position="22"/>
    </location>
</feature>
<dbReference type="InterPro" id="IPR020057">
    <property type="entry name" value="Ribosomal_bL25_b-dom"/>
</dbReference>
<dbReference type="PANTHER" id="PTHR33284">
    <property type="entry name" value="RIBOSOMAL PROTEIN L25/GLN-TRNA SYNTHETASE, ANTI-CODON-BINDING DOMAIN-CONTAINING PROTEIN"/>
    <property type="match status" value="1"/>
</dbReference>
<name>H5SRK3_ACEAU</name>
<comment type="subunit">
    <text evidence="5">Part of the 50S ribosomal subunit; part of the 5S rRNA/L5/L18/L25 subcomplex. Contacts the 5S rRNA. Binds to the 5S rRNA independently of L5 and L18.</text>
</comment>
<reference evidence="9" key="2">
    <citation type="journal article" date="2012" name="PLoS ONE">
        <title>A Deeply Branching Thermophilic Bacterium with an Ancient Acetyl-CoA Pathway Dominates a Subsurface Ecosystem.</title>
        <authorList>
            <person name="Takami H."/>
            <person name="Noguchi H."/>
            <person name="Takaki Y."/>
            <person name="Uchiyama I."/>
            <person name="Toyoda A."/>
            <person name="Nishi S."/>
            <person name="Chee G.-J."/>
            <person name="Arai W."/>
            <person name="Nunoura T."/>
            <person name="Itoh T."/>
            <person name="Hattori M."/>
            <person name="Takai K."/>
        </authorList>
    </citation>
    <scope>NUCLEOTIDE SEQUENCE</scope>
</reference>
<dbReference type="GO" id="GO:0006412">
    <property type="term" value="P:translation"/>
    <property type="evidence" value="ECO:0007669"/>
    <property type="project" value="UniProtKB-UniRule"/>
</dbReference>
<dbReference type="Pfam" id="PF14693">
    <property type="entry name" value="Ribosomal_TL5_C"/>
    <property type="match status" value="1"/>
</dbReference>
<dbReference type="NCBIfam" id="TIGR00731">
    <property type="entry name" value="bL25_bact_ctc"/>
    <property type="match status" value="1"/>
</dbReference>
<evidence type="ECO:0000256" key="2">
    <source>
        <dbReference type="ARBA" id="ARBA00022884"/>
    </source>
</evidence>
<feature type="compositionally biased region" description="Low complexity" evidence="6">
    <location>
        <begin position="198"/>
        <end position="224"/>
    </location>
</feature>
<dbReference type="Gene3D" id="2.40.240.10">
    <property type="entry name" value="Ribosomal Protein L25, Chain P"/>
    <property type="match status" value="1"/>
</dbReference>
<dbReference type="GO" id="GO:0008097">
    <property type="term" value="F:5S rRNA binding"/>
    <property type="evidence" value="ECO:0007669"/>
    <property type="project" value="InterPro"/>
</dbReference>
<dbReference type="PANTHER" id="PTHR33284:SF1">
    <property type="entry name" value="RIBOSOMAL PROTEIN L25_GLN-TRNA SYNTHETASE, ANTI-CODON-BINDING DOMAIN-CONTAINING PROTEIN"/>
    <property type="match status" value="1"/>
</dbReference>
<feature type="region of interest" description="Disordered" evidence="6">
    <location>
        <begin position="198"/>
        <end position="241"/>
    </location>
</feature>
<reference evidence="9" key="1">
    <citation type="journal article" date="2005" name="Environ. Microbiol.">
        <title>Genetic and functional properties of uncultivated thermophilic crenarchaeotes from a subsurface gold mine as revealed by analysis of genome fragments.</title>
        <authorList>
            <person name="Nunoura T."/>
            <person name="Hirayama H."/>
            <person name="Takami H."/>
            <person name="Oida H."/>
            <person name="Nishi S."/>
            <person name="Shimamura S."/>
            <person name="Suzuki Y."/>
            <person name="Inagaki F."/>
            <person name="Takai K."/>
            <person name="Nealson K.H."/>
            <person name="Horikoshi K."/>
        </authorList>
    </citation>
    <scope>NUCLEOTIDE SEQUENCE</scope>
</reference>
<evidence type="ECO:0000256" key="6">
    <source>
        <dbReference type="SAM" id="MobiDB-lite"/>
    </source>
</evidence>
<feature type="compositionally biased region" description="Basic and acidic residues" evidence="6">
    <location>
        <begin position="225"/>
        <end position="241"/>
    </location>
</feature>
<evidence type="ECO:0000256" key="4">
    <source>
        <dbReference type="ARBA" id="ARBA00023274"/>
    </source>
</evidence>
<keyword evidence="4 5" id="KW-0687">Ribonucleoprotein</keyword>
<dbReference type="SUPFAM" id="SSF50715">
    <property type="entry name" value="Ribosomal protein L25-like"/>
    <property type="match status" value="1"/>
</dbReference>
<dbReference type="HAMAP" id="MF_01334">
    <property type="entry name" value="Ribosomal_bL25_CTC"/>
    <property type="match status" value="1"/>
</dbReference>
<dbReference type="CDD" id="cd00495">
    <property type="entry name" value="Ribosomal_L25_TL5_CTC"/>
    <property type="match status" value="1"/>
</dbReference>
<evidence type="ECO:0000259" key="8">
    <source>
        <dbReference type="Pfam" id="PF14693"/>
    </source>
</evidence>
<dbReference type="Pfam" id="PF01386">
    <property type="entry name" value="Ribosomal_L25p"/>
    <property type="match status" value="1"/>
</dbReference>
<dbReference type="EMBL" id="AP011801">
    <property type="protein sequence ID" value="BAL58720.1"/>
    <property type="molecule type" value="Genomic_DNA"/>
</dbReference>
<dbReference type="AlphaFoldDB" id="H5SRK3"/>
<dbReference type="Gene3D" id="2.170.120.20">
    <property type="entry name" value="Ribosomal protein L25, beta domain"/>
    <property type="match status" value="1"/>
</dbReference>
<protein>
    <recommendedName>
        <fullName evidence="5">Large ribosomal subunit protein bL25</fullName>
    </recommendedName>
    <alternativeName>
        <fullName evidence="5">General stress protein CTC</fullName>
    </alternativeName>
</protein>
<dbReference type="GO" id="GO:0003735">
    <property type="term" value="F:structural constituent of ribosome"/>
    <property type="evidence" value="ECO:0007669"/>
    <property type="project" value="InterPro"/>
</dbReference>
<organism evidence="9">
    <name type="scientific">Acetithermum autotrophicum</name>
    <dbReference type="NCBI Taxonomy" id="1446466"/>
    <lineage>
        <taxon>Bacteria</taxon>
        <taxon>Candidatus Bipolaricaulota</taxon>
        <taxon>Candidatus Acetithermum</taxon>
    </lineage>
</organism>
<dbReference type="InterPro" id="IPR001021">
    <property type="entry name" value="Ribosomal_bL25_long"/>
</dbReference>
<comment type="function">
    <text evidence="5">This is one of the proteins that binds to the 5S RNA in the ribosome where it forms part of the central protuberance.</text>
</comment>
<keyword evidence="3 5" id="KW-0689">Ribosomal protein</keyword>
<keyword evidence="1 5" id="KW-0699">rRNA-binding</keyword>
<dbReference type="InterPro" id="IPR020056">
    <property type="entry name" value="Rbsml_bL25/Gln-tRNA_synth_N"/>
</dbReference>
<keyword evidence="2 5" id="KW-0694">RNA-binding</keyword>
<sequence length="241" mass="25629">MSYTVHVEPRGSKPNPRALRRQGRIPGVLYGHEVHHPIAVDAKELEKLLARITRSSRITLIMDGKQLPAFIKEIQYDPLTDRVIHIDFYHPAPDRPVTIDVPVRLHGEPAGRKEGGVLQLLRDVVKVRGPMDAIPEIIEIDVTNLGIGQAVHVNELKLEGVQVLTPGEATIVTVVAPRKEEVAVAAAPGVEGVVPAEGAAPAEGATPAAGAAPAAAEKAAAAPAKAEEKKPAEKGKEKAKK</sequence>
<dbReference type="InterPro" id="IPR037121">
    <property type="entry name" value="Ribosomal_bL25_C"/>
</dbReference>
<feature type="domain" description="Large ribosomal subunit protein bL25 L25" evidence="7">
    <location>
        <begin position="7"/>
        <end position="88"/>
    </location>
</feature>
<evidence type="ECO:0000259" key="7">
    <source>
        <dbReference type="Pfam" id="PF01386"/>
    </source>
</evidence>
<dbReference type="GO" id="GO:0022625">
    <property type="term" value="C:cytosolic large ribosomal subunit"/>
    <property type="evidence" value="ECO:0007669"/>
    <property type="project" value="TreeGrafter"/>
</dbReference>
<evidence type="ECO:0000313" key="9">
    <source>
        <dbReference type="EMBL" id="BAL58720.1"/>
    </source>
</evidence>
<accession>H5SRK3</accession>
<dbReference type="InterPro" id="IPR029751">
    <property type="entry name" value="Ribosomal_L25_dom"/>
</dbReference>
<dbReference type="InterPro" id="IPR011035">
    <property type="entry name" value="Ribosomal_bL25/Gln-tRNA_synth"/>
</dbReference>
<feature type="domain" description="Large ribosomal subunit protein bL25 beta" evidence="8">
    <location>
        <begin position="97"/>
        <end position="178"/>
    </location>
</feature>